<dbReference type="InterPro" id="IPR051477">
    <property type="entry name" value="Expansin_CellWall"/>
</dbReference>
<keyword evidence="1 2" id="KW-0732">Signal</keyword>
<dbReference type="Gene3D" id="2.60.40.760">
    <property type="entry name" value="Expansin, cellulose-binding-like domain"/>
    <property type="match status" value="1"/>
</dbReference>
<feature type="domain" description="Expansin-like EG45" evidence="3">
    <location>
        <begin position="59"/>
        <end position="152"/>
    </location>
</feature>
<dbReference type="Pfam" id="PF01357">
    <property type="entry name" value="Expansin_C"/>
    <property type="match status" value="1"/>
</dbReference>
<dbReference type="RefSeq" id="XP_069226055.1">
    <property type="nucleotide sequence ID" value="XM_069376818.1"/>
</dbReference>
<dbReference type="InterPro" id="IPR036749">
    <property type="entry name" value="Expansin_CBD_sf"/>
</dbReference>
<dbReference type="AlphaFoldDB" id="A0AB34KI60"/>
<organism evidence="4 5">
    <name type="scientific">Cladosporium halotolerans</name>
    <dbReference type="NCBI Taxonomy" id="1052096"/>
    <lineage>
        <taxon>Eukaryota</taxon>
        <taxon>Fungi</taxon>
        <taxon>Dikarya</taxon>
        <taxon>Ascomycota</taxon>
        <taxon>Pezizomycotina</taxon>
        <taxon>Dothideomycetes</taxon>
        <taxon>Dothideomycetidae</taxon>
        <taxon>Cladosporiales</taxon>
        <taxon>Cladosporiaceae</taxon>
        <taxon>Cladosporium</taxon>
    </lineage>
</organism>
<keyword evidence="5" id="KW-1185">Reference proteome</keyword>
<evidence type="ECO:0000256" key="1">
    <source>
        <dbReference type="ARBA" id="ARBA00022729"/>
    </source>
</evidence>
<dbReference type="PANTHER" id="PTHR31836:SF21">
    <property type="entry name" value="EXPANSIN-LIKE PROTEIN 7"/>
    <property type="match status" value="1"/>
</dbReference>
<dbReference type="GeneID" id="96009656"/>
<gene>
    <name evidence="4" type="ORF">WHR41_08214</name>
</gene>
<dbReference type="CDD" id="cd22271">
    <property type="entry name" value="DPBB_EXP_N-like"/>
    <property type="match status" value="1"/>
</dbReference>
<dbReference type="PROSITE" id="PS50842">
    <property type="entry name" value="EXPANSIN_EG45"/>
    <property type="match status" value="1"/>
</dbReference>
<dbReference type="Proteomes" id="UP000803884">
    <property type="component" value="Unassembled WGS sequence"/>
</dbReference>
<dbReference type="Gene3D" id="2.40.40.10">
    <property type="entry name" value="RlpA-like domain"/>
    <property type="match status" value="1"/>
</dbReference>
<feature type="chain" id="PRO_5044245758" description="Expansin-like EG45 domain-containing protein" evidence="2">
    <location>
        <begin position="22"/>
        <end position="247"/>
    </location>
</feature>
<dbReference type="SUPFAM" id="SSF50685">
    <property type="entry name" value="Barwin-like endoglucanases"/>
    <property type="match status" value="1"/>
</dbReference>
<dbReference type="InterPro" id="IPR007112">
    <property type="entry name" value="Expansin/allergen_DPBB_dom"/>
</dbReference>
<proteinExistence type="predicted"/>
<evidence type="ECO:0000256" key="2">
    <source>
        <dbReference type="SAM" id="SignalP"/>
    </source>
</evidence>
<dbReference type="InterPro" id="IPR007117">
    <property type="entry name" value="Expansin_CBD"/>
</dbReference>
<dbReference type="PANTHER" id="PTHR31836">
    <property type="match status" value="1"/>
</dbReference>
<dbReference type="EMBL" id="JAAQHG020000041">
    <property type="protein sequence ID" value="KAL1582948.1"/>
    <property type="molecule type" value="Genomic_DNA"/>
</dbReference>
<reference evidence="4 5" key="1">
    <citation type="journal article" date="2020" name="Microbiol. Resour. Announc.">
        <title>Draft Genome Sequence of a Cladosporium Species Isolated from the Mesophotic Ascidian Didemnum maculosum.</title>
        <authorList>
            <person name="Gioti A."/>
            <person name="Siaperas R."/>
            <person name="Nikolaivits E."/>
            <person name="Le Goff G."/>
            <person name="Ouazzani J."/>
            <person name="Kotoulas G."/>
            <person name="Topakas E."/>
        </authorList>
    </citation>
    <scope>NUCLEOTIDE SEQUENCE [LARGE SCALE GENOMIC DNA]</scope>
    <source>
        <strain evidence="4 5">TM138-S3</strain>
    </source>
</reference>
<name>A0AB34KI60_9PEZI</name>
<evidence type="ECO:0000313" key="4">
    <source>
        <dbReference type="EMBL" id="KAL1582948.1"/>
    </source>
</evidence>
<accession>A0AB34KI60</accession>
<sequence>MPSLRSMIPLSALALASVSSAAVLPDTTADERYLVRRALNTGMGTRYGDDCTEEDCWQGGACSFVDYTLPEGVDGSTCVSEDIWNQGANCGGCISVSYKGKKITVMVTNMTGGDKNHLDMTPDTWSKLTNGMSGGGVDGIEWEFVQCPMPKTAPLQIHMHGGASKYWFAATVENANRRTDAMQVSADQGSTWKKATRTGKYNMFELDGTLDTDSVWVKVTSHVGTDVVVKDVQLSSGKVTKGSDNYA</sequence>
<evidence type="ECO:0000313" key="5">
    <source>
        <dbReference type="Proteomes" id="UP000803884"/>
    </source>
</evidence>
<comment type="caution">
    <text evidence="4">The sequence shown here is derived from an EMBL/GenBank/DDBJ whole genome shotgun (WGS) entry which is preliminary data.</text>
</comment>
<protein>
    <recommendedName>
        <fullName evidence="3">Expansin-like EG45 domain-containing protein</fullName>
    </recommendedName>
</protein>
<dbReference type="InterPro" id="IPR036908">
    <property type="entry name" value="RlpA-like_sf"/>
</dbReference>
<evidence type="ECO:0000259" key="3">
    <source>
        <dbReference type="PROSITE" id="PS50842"/>
    </source>
</evidence>
<feature type="signal peptide" evidence="2">
    <location>
        <begin position="1"/>
        <end position="21"/>
    </location>
</feature>